<dbReference type="PANTHER" id="PTHR24412:SF484">
    <property type="entry name" value="CHROMOSOME UNDETERMINED SCAFFOLD_17, WHOLE GENOME SHOTGUN SEQUENCE"/>
    <property type="match status" value="1"/>
</dbReference>
<dbReference type="EMBL" id="CAJZBQ010000024">
    <property type="protein sequence ID" value="CAG9319933.1"/>
    <property type="molecule type" value="Genomic_DNA"/>
</dbReference>
<name>A0AAU9J7K2_9CILI</name>
<dbReference type="PANTHER" id="PTHR24412">
    <property type="entry name" value="KELCH PROTEIN"/>
    <property type="match status" value="1"/>
</dbReference>
<evidence type="ECO:0000313" key="4">
    <source>
        <dbReference type="Proteomes" id="UP001162131"/>
    </source>
</evidence>
<organism evidence="3 4">
    <name type="scientific">Blepharisma stoltei</name>
    <dbReference type="NCBI Taxonomy" id="1481888"/>
    <lineage>
        <taxon>Eukaryota</taxon>
        <taxon>Sar</taxon>
        <taxon>Alveolata</taxon>
        <taxon>Ciliophora</taxon>
        <taxon>Postciliodesmatophora</taxon>
        <taxon>Heterotrichea</taxon>
        <taxon>Heterotrichida</taxon>
        <taxon>Blepharismidae</taxon>
        <taxon>Blepharisma</taxon>
    </lineage>
</organism>
<keyword evidence="1" id="KW-0880">Kelch repeat</keyword>
<keyword evidence="2" id="KW-0677">Repeat</keyword>
<dbReference type="AlphaFoldDB" id="A0AAU9J7K2"/>
<proteinExistence type="predicted"/>
<evidence type="ECO:0000313" key="3">
    <source>
        <dbReference type="EMBL" id="CAG9319933.1"/>
    </source>
</evidence>
<comment type="caution">
    <text evidence="3">The sequence shown here is derived from an EMBL/GenBank/DDBJ whole genome shotgun (WGS) entry which is preliminary data.</text>
</comment>
<dbReference type="InterPro" id="IPR006652">
    <property type="entry name" value="Kelch_1"/>
</dbReference>
<sequence>MGNCIAGKRGKNNGNQMLQRFKTADDGLYYKPKINSSTLICYRPTDRAFWDVKIDTNLMFQAGALFGKIRVGKYICIGGVENGDVAFIIDTTEKKTIQINKPPMSLAYGRCHAFQNKVYVVGSLCIEADGLEKPAVPLVYDIRTNLWTELPKMPVNVSLCGSFIVGKGLNLIGGFLNYPSHPTLFRSMLQLDLNTLEWAQSSVTTPVLHGLPSCVVLTENAIMIIGGHDPCEHYSSDESKSTYIFNGREFQALSDLPSVGQLRFSDSPLYAKQEVLLYSDDETLFTYDLNSGSWSYFDIEEKMVGKDPPIQTFLEKGKFVYHFCQMECEIIEYNMDNKTSKKTGPASFHNFYKYTGLCILGDGRLMFAGGLKEDHSEGTVSCWTLDPQSRHSENIAELKYKQYGLRLVVIDRVVYAVAGVESSENLYPSPSRSHCQKYSLDLNQWVDIEPLSSTTFLPGACHMAGRIFCIGGYVEVIDSAVNLNLIQVYSIAQNHWDILTIEYPFGVSSLGVAPLPGNKLLCFGGQCQNGIKIPNTYIFDGYNFQYISDLPIPEEGADSTVFSDPTVIVGNKIYAFSENRYLYCFDFGSQSWHTEMPNISVRC</sequence>
<accession>A0AAU9J7K2</accession>
<evidence type="ECO:0000256" key="2">
    <source>
        <dbReference type="ARBA" id="ARBA00022737"/>
    </source>
</evidence>
<protein>
    <submittedName>
        <fullName evidence="3">Uncharacterized protein</fullName>
    </submittedName>
</protein>
<dbReference type="SUPFAM" id="SSF117281">
    <property type="entry name" value="Kelch motif"/>
    <property type="match status" value="2"/>
</dbReference>
<reference evidence="3" key="1">
    <citation type="submission" date="2021-09" db="EMBL/GenBank/DDBJ databases">
        <authorList>
            <consortium name="AG Swart"/>
            <person name="Singh M."/>
            <person name="Singh A."/>
            <person name="Seah K."/>
            <person name="Emmerich C."/>
        </authorList>
    </citation>
    <scope>NUCLEOTIDE SEQUENCE</scope>
    <source>
        <strain evidence="3">ATCC30299</strain>
    </source>
</reference>
<keyword evidence="4" id="KW-1185">Reference proteome</keyword>
<dbReference type="Gene3D" id="2.120.10.80">
    <property type="entry name" value="Kelch-type beta propeller"/>
    <property type="match status" value="2"/>
</dbReference>
<gene>
    <name evidence="3" type="ORF">BSTOLATCC_MIC25177</name>
</gene>
<dbReference type="Proteomes" id="UP001162131">
    <property type="component" value="Unassembled WGS sequence"/>
</dbReference>
<dbReference type="InterPro" id="IPR015915">
    <property type="entry name" value="Kelch-typ_b-propeller"/>
</dbReference>
<evidence type="ECO:0000256" key="1">
    <source>
        <dbReference type="ARBA" id="ARBA00022441"/>
    </source>
</evidence>
<dbReference type="Pfam" id="PF01344">
    <property type="entry name" value="Kelch_1"/>
    <property type="match status" value="1"/>
</dbReference>